<dbReference type="Gene3D" id="3.60.10.10">
    <property type="entry name" value="Endonuclease/exonuclease/phosphatase"/>
    <property type="match status" value="1"/>
</dbReference>
<gene>
    <name evidence="2" type="ORF">QYM36_012092</name>
</gene>
<protein>
    <submittedName>
        <fullName evidence="2">Uncharacterized protein</fullName>
    </submittedName>
</protein>
<organism evidence="2 3">
    <name type="scientific">Artemia franciscana</name>
    <name type="common">Brine shrimp</name>
    <name type="synonym">Artemia sanfranciscana</name>
    <dbReference type="NCBI Taxonomy" id="6661"/>
    <lineage>
        <taxon>Eukaryota</taxon>
        <taxon>Metazoa</taxon>
        <taxon>Ecdysozoa</taxon>
        <taxon>Arthropoda</taxon>
        <taxon>Crustacea</taxon>
        <taxon>Branchiopoda</taxon>
        <taxon>Anostraca</taxon>
        <taxon>Artemiidae</taxon>
        <taxon>Artemia</taxon>
    </lineage>
</organism>
<evidence type="ECO:0000313" key="3">
    <source>
        <dbReference type="Proteomes" id="UP001187531"/>
    </source>
</evidence>
<dbReference type="AlphaFoldDB" id="A0AA88HK03"/>
<evidence type="ECO:0000256" key="1">
    <source>
        <dbReference type="SAM" id="MobiDB-lite"/>
    </source>
</evidence>
<accession>A0AA88HK03</accession>
<dbReference type="EMBL" id="JAVRJZ010000016">
    <property type="protein sequence ID" value="KAK2710795.1"/>
    <property type="molecule type" value="Genomic_DNA"/>
</dbReference>
<dbReference type="SUPFAM" id="SSF56219">
    <property type="entry name" value="DNase I-like"/>
    <property type="match status" value="1"/>
</dbReference>
<sequence>MNIPSGPLGLMVAYLENGQKVYIQAPQPNPEATMNEFVPNIDNRKPMLYNMLPNPLPIHNTYAPLMVTSEQDAAQEEIEEERILSQAVHPKIVEGHIEAEFPRLGLTDLGRQAETDLGRKRRVTSPGLSPNQANKKSFELRNPQNKDYPVNITQEEPIEMKIQLQMDIAMAGQRIPSDKILEISPREMLKGSKFDYEVDKLREKGTIYVANEESASKLLKFTKIANTDVTIFRKAITVRGIIKGIPKEYSSEDLIGMTQAPQTPRGLPTRLNPNTGKFTTIDLAFVDPSLFNKCTVYAPDQDVLISDHQPILIHLNQSNSSQNTTTKKKRFIIRKADWFKFKKEIEYS</sequence>
<dbReference type="InterPro" id="IPR036691">
    <property type="entry name" value="Endo/exonu/phosph_ase_sf"/>
</dbReference>
<proteinExistence type="predicted"/>
<dbReference type="Proteomes" id="UP001187531">
    <property type="component" value="Unassembled WGS sequence"/>
</dbReference>
<keyword evidence="3" id="KW-1185">Reference proteome</keyword>
<name>A0AA88HK03_ARTSF</name>
<feature type="compositionally biased region" description="Polar residues" evidence="1">
    <location>
        <begin position="126"/>
        <end position="135"/>
    </location>
</feature>
<comment type="caution">
    <text evidence="2">The sequence shown here is derived from an EMBL/GenBank/DDBJ whole genome shotgun (WGS) entry which is preliminary data.</text>
</comment>
<reference evidence="2" key="1">
    <citation type="submission" date="2023-07" db="EMBL/GenBank/DDBJ databases">
        <title>Chromosome-level genome assembly of Artemia franciscana.</title>
        <authorList>
            <person name="Jo E."/>
        </authorList>
    </citation>
    <scope>NUCLEOTIDE SEQUENCE</scope>
    <source>
        <tissue evidence="2">Whole body</tissue>
    </source>
</reference>
<evidence type="ECO:0000313" key="2">
    <source>
        <dbReference type="EMBL" id="KAK2710795.1"/>
    </source>
</evidence>
<feature type="non-terminal residue" evidence="2">
    <location>
        <position position="348"/>
    </location>
</feature>
<feature type="region of interest" description="Disordered" evidence="1">
    <location>
        <begin position="112"/>
        <end position="148"/>
    </location>
</feature>